<evidence type="ECO:0000256" key="5">
    <source>
        <dbReference type="ARBA" id="ARBA00023136"/>
    </source>
</evidence>
<dbReference type="SUPFAM" id="SSF56300">
    <property type="entry name" value="Metallo-dependent phosphatases"/>
    <property type="match status" value="1"/>
</dbReference>
<dbReference type="PANTHER" id="PTHR34990:SF1">
    <property type="entry name" value="UDP-2,3-DIACYLGLUCOSAMINE HYDROLASE"/>
    <property type="match status" value="1"/>
</dbReference>
<dbReference type="InterPro" id="IPR029052">
    <property type="entry name" value="Metallo-depent_PP-like"/>
</dbReference>
<feature type="domain" description="Calcineurin-like phosphoesterase" evidence="7">
    <location>
        <begin position="7"/>
        <end position="212"/>
    </location>
</feature>
<dbReference type="Pfam" id="PF00149">
    <property type="entry name" value="Metallophos"/>
    <property type="match status" value="1"/>
</dbReference>
<keyword evidence="9" id="KW-1185">Reference proteome</keyword>
<keyword evidence="2" id="KW-0997">Cell inner membrane</keyword>
<keyword evidence="5" id="KW-0472">Membrane</keyword>
<organism evidence="8 9">
    <name type="scientific">Wandonia haliotis</name>
    <dbReference type="NCBI Taxonomy" id="574963"/>
    <lineage>
        <taxon>Bacteria</taxon>
        <taxon>Pseudomonadati</taxon>
        <taxon>Bacteroidota</taxon>
        <taxon>Flavobacteriia</taxon>
        <taxon>Flavobacteriales</taxon>
        <taxon>Crocinitomicaceae</taxon>
        <taxon>Wandonia</taxon>
    </lineage>
</organism>
<keyword evidence="6" id="KW-0464">Manganese</keyword>
<dbReference type="EMBL" id="BAAAFH010000007">
    <property type="protein sequence ID" value="GAA0874838.1"/>
    <property type="molecule type" value="Genomic_DNA"/>
</dbReference>
<name>A0ABP3Y2H1_9FLAO</name>
<evidence type="ECO:0000256" key="2">
    <source>
        <dbReference type="ARBA" id="ARBA00022519"/>
    </source>
</evidence>
<dbReference type="PANTHER" id="PTHR34990">
    <property type="entry name" value="UDP-2,3-DIACYLGLUCOSAMINE HYDROLASE-RELATED"/>
    <property type="match status" value="1"/>
</dbReference>
<dbReference type="Gene3D" id="3.60.21.10">
    <property type="match status" value="1"/>
</dbReference>
<sequence>MTTVKKKLYFASDVHLGVPSYEKSLEREKLLVNWLDQIAEDAEAVYLVGDLFDFWFEYKHAIPRGFARIQGKIAELTDKGIPVHLFTGNHDMWIFDYLPKELGVQLHREPVQIEFEGKKLFIGHGDGLGPGDHGYKFLKKIFASKLCQWLFARIHPNLGIGIANYWSAKSRKSTGNQDAVFLGEDKEWLAIYCKEILQQEHFDYFVFGHRHLPLIIDLEQASTYINLGDWISYFTYGEFDGTNFHLKQYPSNTSYIPVNRKN</sequence>
<keyword evidence="4" id="KW-0378">Hydrolase</keyword>
<keyword evidence="3" id="KW-0479">Metal-binding</keyword>
<protein>
    <submittedName>
        <fullName evidence="8">UDP-2,3-diacylglucosamine diphosphatase</fullName>
    </submittedName>
</protein>
<evidence type="ECO:0000313" key="9">
    <source>
        <dbReference type="Proteomes" id="UP001501126"/>
    </source>
</evidence>
<dbReference type="InterPro" id="IPR043461">
    <property type="entry name" value="LpxH-like"/>
</dbReference>
<accession>A0ABP3Y2H1</accession>
<reference evidence="9" key="1">
    <citation type="journal article" date="2019" name="Int. J. Syst. Evol. Microbiol.">
        <title>The Global Catalogue of Microorganisms (GCM) 10K type strain sequencing project: providing services to taxonomists for standard genome sequencing and annotation.</title>
        <authorList>
            <consortium name="The Broad Institute Genomics Platform"/>
            <consortium name="The Broad Institute Genome Sequencing Center for Infectious Disease"/>
            <person name="Wu L."/>
            <person name="Ma J."/>
        </authorList>
    </citation>
    <scope>NUCLEOTIDE SEQUENCE [LARGE SCALE GENOMIC DNA]</scope>
    <source>
        <strain evidence="9">JCM 16083</strain>
    </source>
</reference>
<dbReference type="RefSeq" id="WP_343785758.1">
    <property type="nucleotide sequence ID" value="NZ_BAAAFH010000007.1"/>
</dbReference>
<gene>
    <name evidence="8" type="ORF">GCM10009118_12460</name>
</gene>
<evidence type="ECO:0000256" key="6">
    <source>
        <dbReference type="ARBA" id="ARBA00023211"/>
    </source>
</evidence>
<dbReference type="InterPro" id="IPR004843">
    <property type="entry name" value="Calcineurin-like_PHP"/>
</dbReference>
<proteinExistence type="predicted"/>
<dbReference type="Proteomes" id="UP001501126">
    <property type="component" value="Unassembled WGS sequence"/>
</dbReference>
<evidence type="ECO:0000256" key="1">
    <source>
        <dbReference type="ARBA" id="ARBA00022475"/>
    </source>
</evidence>
<dbReference type="CDD" id="cd07398">
    <property type="entry name" value="MPP_YbbF-LpxH"/>
    <property type="match status" value="1"/>
</dbReference>
<evidence type="ECO:0000313" key="8">
    <source>
        <dbReference type="EMBL" id="GAA0874838.1"/>
    </source>
</evidence>
<keyword evidence="1" id="KW-1003">Cell membrane</keyword>
<evidence type="ECO:0000256" key="3">
    <source>
        <dbReference type="ARBA" id="ARBA00022723"/>
    </source>
</evidence>
<evidence type="ECO:0000256" key="4">
    <source>
        <dbReference type="ARBA" id="ARBA00022801"/>
    </source>
</evidence>
<comment type="caution">
    <text evidence="8">The sequence shown here is derived from an EMBL/GenBank/DDBJ whole genome shotgun (WGS) entry which is preliminary data.</text>
</comment>
<evidence type="ECO:0000259" key="7">
    <source>
        <dbReference type="Pfam" id="PF00149"/>
    </source>
</evidence>